<dbReference type="InterPro" id="IPR038744">
    <property type="entry name" value="Hri1_N"/>
</dbReference>
<dbReference type="Proteomes" id="UP000253472">
    <property type="component" value="Unassembled WGS sequence"/>
</dbReference>
<evidence type="ECO:0000256" key="6">
    <source>
        <dbReference type="ARBA" id="ARBA00023242"/>
    </source>
</evidence>
<proteinExistence type="inferred from homology"/>
<evidence type="ECO:0000256" key="1">
    <source>
        <dbReference type="ARBA" id="ARBA00004123"/>
    </source>
</evidence>
<dbReference type="InterPro" id="IPR043047">
    <property type="entry name" value="Hri1_N_sf"/>
</dbReference>
<dbReference type="CDD" id="cd11692">
    <property type="entry name" value="HRI1_N_like"/>
    <property type="match status" value="1"/>
</dbReference>
<comment type="subcellular location">
    <subcellularLocation>
        <location evidence="2">Cytoplasm</location>
    </subcellularLocation>
    <subcellularLocation>
        <location evidence="1">Nucleus</location>
    </subcellularLocation>
</comment>
<evidence type="ECO:0000256" key="5">
    <source>
        <dbReference type="ARBA" id="ARBA00022490"/>
    </source>
</evidence>
<dbReference type="EMBL" id="QLNQ01000028">
    <property type="protein sequence ID" value="RCK57384.1"/>
    <property type="molecule type" value="Genomic_DNA"/>
</dbReference>
<sequence>MVVSTRVSIQWPPEEPQELTNTLALTTPGNNYVDIRVFKTKYPYATTITNENFSEVFEFALAGTEVPLDQGRIKFDNSISSMALAESISTANPIVIDSDIGTFSAYGEDRKETGEMKNSKGVVAPYIEIWRSLDPLKHAPSQEVREGEEQEVPAFALELVGGLGKLVRVGNWIQGIVQEDRTIHVIRSWYDEEKGGWKNLIEFGKFDIFPIGFNGAVDDVTSASDDWQWRCIEKNY</sequence>
<gene>
    <name evidence="7" type="ORF">Cantr_06092</name>
</gene>
<dbReference type="STRING" id="5486.A0A367XUW8"/>
<comment type="caution">
    <text evidence="7">The sequence shown here is derived from an EMBL/GenBank/DDBJ whole genome shotgun (WGS) entry which is preliminary data.</text>
</comment>
<dbReference type="Gene3D" id="2.40.128.310">
    <property type="entry name" value="Protein HRI1, C-terminal domain"/>
    <property type="match status" value="1"/>
</dbReference>
<evidence type="ECO:0000256" key="4">
    <source>
        <dbReference type="ARBA" id="ARBA00017063"/>
    </source>
</evidence>
<dbReference type="Pfam" id="PF16815">
    <property type="entry name" value="HRI1"/>
    <property type="match status" value="1"/>
</dbReference>
<comment type="similarity">
    <text evidence="3">Belongs to the HRI1 family.</text>
</comment>
<evidence type="ECO:0000256" key="2">
    <source>
        <dbReference type="ARBA" id="ARBA00004496"/>
    </source>
</evidence>
<dbReference type="AlphaFoldDB" id="A0A367XUW8"/>
<dbReference type="InterPro" id="IPR031818">
    <property type="entry name" value="Hri1"/>
</dbReference>
<evidence type="ECO:0000313" key="8">
    <source>
        <dbReference type="Proteomes" id="UP000253472"/>
    </source>
</evidence>
<keyword evidence="5" id="KW-0963">Cytoplasm</keyword>
<accession>A0A367XUW8</accession>
<keyword evidence="8" id="KW-1185">Reference proteome</keyword>
<evidence type="ECO:0000313" key="7">
    <source>
        <dbReference type="EMBL" id="RCK57384.1"/>
    </source>
</evidence>
<keyword evidence="6" id="KW-0539">Nucleus</keyword>
<dbReference type="CDD" id="cd11693">
    <property type="entry name" value="HRI1_C_like"/>
    <property type="match status" value="1"/>
</dbReference>
<evidence type="ECO:0000256" key="3">
    <source>
        <dbReference type="ARBA" id="ARBA00005229"/>
    </source>
</evidence>
<reference evidence="7 8" key="1">
    <citation type="submission" date="2018-06" db="EMBL/GenBank/DDBJ databases">
        <title>Whole genome sequencing of Candida tropicalis (genome annotated by CSBL at Korea University).</title>
        <authorList>
            <person name="Ahn J."/>
        </authorList>
    </citation>
    <scope>NUCLEOTIDE SEQUENCE [LARGE SCALE GENOMIC DNA]</scope>
    <source>
        <strain evidence="7 8">ATCC 20962</strain>
    </source>
</reference>
<dbReference type="OrthoDB" id="4045395at2759"/>
<dbReference type="GO" id="GO:0005737">
    <property type="term" value="C:cytoplasm"/>
    <property type="evidence" value="ECO:0007669"/>
    <property type="project" value="UniProtKB-SubCell"/>
</dbReference>
<name>A0A367XUW8_9ASCO</name>
<protein>
    <recommendedName>
        <fullName evidence="4">Protein HRI1</fullName>
    </recommendedName>
</protein>
<dbReference type="GO" id="GO:0005634">
    <property type="term" value="C:nucleus"/>
    <property type="evidence" value="ECO:0007669"/>
    <property type="project" value="UniProtKB-SubCell"/>
</dbReference>
<organism evidence="7 8">
    <name type="scientific">Candida viswanathii</name>
    <dbReference type="NCBI Taxonomy" id="5486"/>
    <lineage>
        <taxon>Eukaryota</taxon>
        <taxon>Fungi</taxon>
        <taxon>Dikarya</taxon>
        <taxon>Ascomycota</taxon>
        <taxon>Saccharomycotina</taxon>
        <taxon>Pichiomycetes</taxon>
        <taxon>Debaryomycetaceae</taxon>
        <taxon>Candida/Lodderomyces clade</taxon>
        <taxon>Candida</taxon>
    </lineage>
</organism>
<dbReference type="Gene3D" id="2.40.128.320">
    <property type="entry name" value="Protein HRI1, N-terminal domain"/>
    <property type="match status" value="1"/>
</dbReference>